<evidence type="ECO:0000259" key="6">
    <source>
        <dbReference type="Pfam" id="PF08240"/>
    </source>
</evidence>
<comment type="caution">
    <text evidence="7">The sequence shown here is derived from an EMBL/GenBank/DDBJ whole genome shotgun (WGS) entry which is preliminary data.</text>
</comment>
<dbReference type="SUPFAM" id="SSF50129">
    <property type="entry name" value="GroES-like"/>
    <property type="match status" value="1"/>
</dbReference>
<sequence length="351" mass="38026">MKAVIYHSYNHIQVEQVPVPAINEHELLVRVHGCGLCGSDILKITRKAPPPVVLGHELTGSIVALGKAVRGFQEGQRVVVAHHVPCGNCHYCLRGNVSMCAAFKASNIDPCGLAEYIRVPAPHVQHTTLLLPETLSAEEGSFTEPLACCVRAVRRTPLHDGDCIVVVGLGSIGLLMLQAVKALARRSGLSLQVYGIDILPERLDRALALGADKVAHAPTAIEGLHDLLREYTEGRGADAAILTVPGALPFQQALTGLRAGGTLNVFAAHTGDIPFNPETLYQRELSLISTYSSSPEDLRIALDLLNTREVRVADLISHHLPLERFQEGVQHMRQRSALKIYFQITGETNGK</sequence>
<dbReference type="InterPro" id="IPR011032">
    <property type="entry name" value="GroES-like_sf"/>
</dbReference>
<dbReference type="PANTHER" id="PTHR43401:SF2">
    <property type="entry name" value="L-THREONINE 3-DEHYDROGENASE"/>
    <property type="match status" value="1"/>
</dbReference>
<dbReference type="InterPro" id="IPR002328">
    <property type="entry name" value="ADH_Zn_CS"/>
</dbReference>
<dbReference type="PANTHER" id="PTHR43401">
    <property type="entry name" value="L-THREONINE 3-DEHYDROGENASE"/>
    <property type="match status" value="1"/>
</dbReference>
<gene>
    <name evidence="7" type="ORF">KSX_15650</name>
</gene>
<dbReference type="Gene3D" id="3.90.180.10">
    <property type="entry name" value="Medium-chain alcohol dehydrogenases, catalytic domain"/>
    <property type="match status" value="1"/>
</dbReference>
<comment type="cofactor">
    <cofactor evidence="4">
        <name>Zn(2+)</name>
        <dbReference type="ChEBI" id="CHEBI:29105"/>
    </cofactor>
</comment>
<name>A0A8J3HZA8_9CHLR</name>
<dbReference type="Pfam" id="PF00107">
    <property type="entry name" value="ADH_zinc_N"/>
    <property type="match status" value="1"/>
</dbReference>
<organism evidence="7 8">
    <name type="scientific">Ktedonospora formicarum</name>
    <dbReference type="NCBI Taxonomy" id="2778364"/>
    <lineage>
        <taxon>Bacteria</taxon>
        <taxon>Bacillati</taxon>
        <taxon>Chloroflexota</taxon>
        <taxon>Ktedonobacteria</taxon>
        <taxon>Ktedonobacterales</taxon>
        <taxon>Ktedonobacteraceae</taxon>
        <taxon>Ktedonospora</taxon>
    </lineage>
</organism>
<dbReference type="GO" id="GO:0016491">
    <property type="term" value="F:oxidoreductase activity"/>
    <property type="evidence" value="ECO:0007669"/>
    <property type="project" value="UniProtKB-KW"/>
</dbReference>
<dbReference type="GO" id="GO:0008270">
    <property type="term" value="F:zinc ion binding"/>
    <property type="evidence" value="ECO:0007669"/>
    <property type="project" value="InterPro"/>
</dbReference>
<dbReference type="Gene3D" id="3.40.50.720">
    <property type="entry name" value="NAD(P)-binding Rossmann-like Domain"/>
    <property type="match status" value="1"/>
</dbReference>
<evidence type="ECO:0000256" key="3">
    <source>
        <dbReference type="ARBA" id="ARBA00023002"/>
    </source>
</evidence>
<keyword evidence="1 4" id="KW-0479">Metal-binding</keyword>
<keyword evidence="8" id="KW-1185">Reference proteome</keyword>
<dbReference type="SUPFAM" id="SSF51735">
    <property type="entry name" value="NAD(P)-binding Rossmann-fold domains"/>
    <property type="match status" value="1"/>
</dbReference>
<dbReference type="InterPro" id="IPR050129">
    <property type="entry name" value="Zn_alcohol_dh"/>
</dbReference>
<dbReference type="PROSITE" id="PS00059">
    <property type="entry name" value="ADH_ZINC"/>
    <property type="match status" value="1"/>
</dbReference>
<feature type="domain" description="Alcohol dehydrogenase-like C-terminal" evidence="5">
    <location>
        <begin position="182"/>
        <end position="306"/>
    </location>
</feature>
<dbReference type="InterPro" id="IPR013149">
    <property type="entry name" value="ADH-like_C"/>
</dbReference>
<evidence type="ECO:0000256" key="1">
    <source>
        <dbReference type="ARBA" id="ARBA00022723"/>
    </source>
</evidence>
<keyword evidence="2 4" id="KW-0862">Zinc</keyword>
<keyword evidence="3" id="KW-0560">Oxidoreductase</keyword>
<evidence type="ECO:0000256" key="4">
    <source>
        <dbReference type="RuleBase" id="RU361277"/>
    </source>
</evidence>
<comment type="similarity">
    <text evidence="4">Belongs to the zinc-containing alcohol dehydrogenase family.</text>
</comment>
<evidence type="ECO:0000313" key="8">
    <source>
        <dbReference type="Proteomes" id="UP000612362"/>
    </source>
</evidence>
<dbReference type="InterPro" id="IPR036291">
    <property type="entry name" value="NAD(P)-bd_dom_sf"/>
</dbReference>
<evidence type="ECO:0000256" key="2">
    <source>
        <dbReference type="ARBA" id="ARBA00022833"/>
    </source>
</evidence>
<dbReference type="EMBL" id="BNJF01000001">
    <property type="protein sequence ID" value="GHO43402.1"/>
    <property type="molecule type" value="Genomic_DNA"/>
</dbReference>
<dbReference type="Pfam" id="PF08240">
    <property type="entry name" value="ADH_N"/>
    <property type="match status" value="1"/>
</dbReference>
<protein>
    <submittedName>
        <fullName evidence="7">Sorbitol dehydrogenase</fullName>
    </submittedName>
</protein>
<dbReference type="Proteomes" id="UP000612362">
    <property type="component" value="Unassembled WGS sequence"/>
</dbReference>
<dbReference type="InterPro" id="IPR013154">
    <property type="entry name" value="ADH-like_N"/>
</dbReference>
<accession>A0A8J3HZA8</accession>
<dbReference type="RefSeq" id="WP_220192878.1">
    <property type="nucleotide sequence ID" value="NZ_BNJF01000001.1"/>
</dbReference>
<evidence type="ECO:0000259" key="5">
    <source>
        <dbReference type="Pfam" id="PF00107"/>
    </source>
</evidence>
<reference evidence="7" key="1">
    <citation type="submission" date="2020-10" db="EMBL/GenBank/DDBJ databases">
        <title>Taxonomic study of unclassified bacteria belonging to the class Ktedonobacteria.</title>
        <authorList>
            <person name="Yabe S."/>
            <person name="Wang C.M."/>
            <person name="Zheng Y."/>
            <person name="Sakai Y."/>
            <person name="Cavaletti L."/>
            <person name="Monciardini P."/>
            <person name="Donadio S."/>
        </authorList>
    </citation>
    <scope>NUCLEOTIDE SEQUENCE</scope>
    <source>
        <strain evidence="7">SOSP1-1</strain>
    </source>
</reference>
<proteinExistence type="inferred from homology"/>
<feature type="domain" description="Alcohol dehydrogenase-like N-terminal" evidence="6">
    <location>
        <begin position="24"/>
        <end position="124"/>
    </location>
</feature>
<evidence type="ECO:0000313" key="7">
    <source>
        <dbReference type="EMBL" id="GHO43402.1"/>
    </source>
</evidence>
<dbReference type="AlphaFoldDB" id="A0A8J3HZA8"/>